<dbReference type="RefSeq" id="WP_163698593.1">
    <property type="nucleotide sequence ID" value="NZ_QXHD01000004.1"/>
</dbReference>
<evidence type="ECO:0000256" key="1">
    <source>
        <dbReference type="ARBA" id="ARBA00022801"/>
    </source>
</evidence>
<feature type="domain" description="AB hydrolase-1" evidence="2">
    <location>
        <begin position="29"/>
        <end position="277"/>
    </location>
</feature>
<dbReference type="Proteomes" id="UP000481033">
    <property type="component" value="Unassembled WGS sequence"/>
</dbReference>
<dbReference type="GO" id="GO:0016020">
    <property type="term" value="C:membrane"/>
    <property type="evidence" value="ECO:0007669"/>
    <property type="project" value="TreeGrafter"/>
</dbReference>
<dbReference type="SUPFAM" id="SSF53474">
    <property type="entry name" value="alpha/beta-Hydrolases"/>
    <property type="match status" value="1"/>
</dbReference>
<dbReference type="PRINTS" id="PR00412">
    <property type="entry name" value="EPOXHYDRLASE"/>
</dbReference>
<dbReference type="InterPro" id="IPR050266">
    <property type="entry name" value="AB_hydrolase_sf"/>
</dbReference>
<dbReference type="PANTHER" id="PTHR43798">
    <property type="entry name" value="MONOACYLGLYCEROL LIPASE"/>
    <property type="match status" value="1"/>
</dbReference>
<dbReference type="Gene3D" id="3.40.50.1820">
    <property type="entry name" value="alpha/beta hydrolase"/>
    <property type="match status" value="1"/>
</dbReference>
<evidence type="ECO:0000259" key="2">
    <source>
        <dbReference type="Pfam" id="PF00561"/>
    </source>
</evidence>
<sequence>MVVTPVFGVPHVYDFTPNLFSTTTTHRSVLVCIHGWLLSRAYWQPLMQQLAPDIECLAYDLRGFGDSTQDLSCRSITVDAPTYGLTAYAYDLNALLEALELEDVWLMGHSLGGSIALWAAHLFPERVRGVICVNAGGGIYIHNAFERFRSTGQQMLGWRPQWLQHLPLLPWVFANIMVQQTLSYRWGQQRLIDFLRADPEAAAQSLLASTTEDEVHQLPQIVSQLSQPVYFITGEQDMVMEPRYVQHLASFHKFFRQGKEAVVAFKQCGHFAMLEQPLALEAQIRQWLLLTS</sequence>
<keyword evidence="1 3" id="KW-0378">Hydrolase</keyword>
<dbReference type="PANTHER" id="PTHR43798:SF31">
    <property type="entry name" value="AB HYDROLASE SUPERFAMILY PROTEIN YCLE"/>
    <property type="match status" value="1"/>
</dbReference>
<name>A0A6M0RK14_9CYAN</name>
<accession>A0A6M0RK14</accession>
<dbReference type="InterPro" id="IPR000639">
    <property type="entry name" value="Epox_hydrolase-like"/>
</dbReference>
<organism evidence="3 4">
    <name type="scientific">Adonisia turfae CCMR0081</name>
    <dbReference type="NCBI Taxonomy" id="2292702"/>
    <lineage>
        <taxon>Bacteria</taxon>
        <taxon>Bacillati</taxon>
        <taxon>Cyanobacteriota</taxon>
        <taxon>Adonisia</taxon>
        <taxon>Adonisia turfae</taxon>
    </lineage>
</organism>
<dbReference type="AlphaFoldDB" id="A0A6M0RK14"/>
<dbReference type="InterPro" id="IPR029058">
    <property type="entry name" value="AB_hydrolase_fold"/>
</dbReference>
<reference evidence="3 4" key="1">
    <citation type="journal article" date="2020" name="Microb. Ecol.">
        <title>Ecogenomics of the Marine Benthic Filamentous Cyanobacterium Adonisia.</title>
        <authorList>
            <person name="Walter J.M."/>
            <person name="Coutinho F.H."/>
            <person name="Leomil L."/>
            <person name="Hargreaves P.I."/>
            <person name="Campeao M.E."/>
            <person name="Vieira V.V."/>
            <person name="Silva B.S."/>
            <person name="Fistarol G.O."/>
            <person name="Salomon P.S."/>
            <person name="Sawabe T."/>
            <person name="Mino S."/>
            <person name="Hosokawa M."/>
            <person name="Miyashita H."/>
            <person name="Maruyama F."/>
            <person name="van Verk M.C."/>
            <person name="Dutilh B.E."/>
            <person name="Thompson C.C."/>
            <person name="Thompson F.L."/>
        </authorList>
    </citation>
    <scope>NUCLEOTIDE SEQUENCE [LARGE SCALE GENOMIC DNA]</scope>
    <source>
        <strain evidence="3 4">CCMR0081</strain>
    </source>
</reference>
<protein>
    <submittedName>
        <fullName evidence="3">Alpha/beta hydrolase</fullName>
    </submittedName>
</protein>
<comment type="caution">
    <text evidence="3">The sequence shown here is derived from an EMBL/GenBank/DDBJ whole genome shotgun (WGS) entry which is preliminary data.</text>
</comment>
<evidence type="ECO:0000313" key="4">
    <source>
        <dbReference type="Proteomes" id="UP000481033"/>
    </source>
</evidence>
<proteinExistence type="predicted"/>
<dbReference type="Pfam" id="PF00561">
    <property type="entry name" value="Abhydrolase_1"/>
    <property type="match status" value="1"/>
</dbReference>
<dbReference type="GO" id="GO:0016787">
    <property type="term" value="F:hydrolase activity"/>
    <property type="evidence" value="ECO:0007669"/>
    <property type="project" value="UniProtKB-KW"/>
</dbReference>
<dbReference type="EMBL" id="QXHD01000004">
    <property type="protein sequence ID" value="NEZ56598.1"/>
    <property type="molecule type" value="Genomic_DNA"/>
</dbReference>
<dbReference type="InterPro" id="IPR000073">
    <property type="entry name" value="AB_hydrolase_1"/>
</dbReference>
<dbReference type="PRINTS" id="PR00111">
    <property type="entry name" value="ABHYDROLASE"/>
</dbReference>
<evidence type="ECO:0000313" key="3">
    <source>
        <dbReference type="EMBL" id="NEZ56598.1"/>
    </source>
</evidence>
<keyword evidence="4" id="KW-1185">Reference proteome</keyword>
<gene>
    <name evidence="3" type="ORF">DXZ20_13100</name>
</gene>